<reference evidence="3 4" key="1">
    <citation type="submission" date="2017-07" db="EMBL/GenBank/DDBJ databases">
        <title>Niveispirillum cyanobacteriorum sp. nov., isolated from cyanobacterial aggregates in a eutrophic lake.</title>
        <authorList>
            <person name="Cai H."/>
        </authorList>
    </citation>
    <scope>NUCLEOTIDE SEQUENCE [LARGE SCALE GENOMIC DNA]</scope>
    <source>
        <strain evidence="4">TH1-14</strain>
    </source>
</reference>
<evidence type="ECO:0000313" key="3">
    <source>
        <dbReference type="EMBL" id="OYQ32931.1"/>
    </source>
</evidence>
<keyword evidence="1" id="KW-1133">Transmembrane helix</keyword>
<comment type="caution">
    <text evidence="3">The sequence shown here is derived from an EMBL/GenBank/DDBJ whole genome shotgun (WGS) entry which is preliminary data.</text>
</comment>
<dbReference type="PANTHER" id="PTHR42709">
    <property type="entry name" value="ALKALINE PHOSPHATASE LIKE PROTEIN"/>
    <property type="match status" value="1"/>
</dbReference>
<dbReference type="AlphaFoldDB" id="A0A255YUR8"/>
<keyword evidence="4" id="KW-1185">Reference proteome</keyword>
<organism evidence="3 4">
    <name type="scientific">Niveispirillum lacus</name>
    <dbReference type="NCBI Taxonomy" id="1981099"/>
    <lineage>
        <taxon>Bacteria</taxon>
        <taxon>Pseudomonadati</taxon>
        <taxon>Pseudomonadota</taxon>
        <taxon>Alphaproteobacteria</taxon>
        <taxon>Rhodospirillales</taxon>
        <taxon>Azospirillaceae</taxon>
        <taxon>Niveispirillum</taxon>
    </lineage>
</organism>
<proteinExistence type="predicted"/>
<dbReference type="EMBL" id="NOXU01000031">
    <property type="protein sequence ID" value="OYQ32931.1"/>
    <property type="molecule type" value="Genomic_DNA"/>
</dbReference>
<dbReference type="InterPro" id="IPR032816">
    <property type="entry name" value="VTT_dom"/>
</dbReference>
<dbReference type="Pfam" id="PF09335">
    <property type="entry name" value="VTT_dom"/>
    <property type="match status" value="1"/>
</dbReference>
<keyword evidence="1" id="KW-0812">Transmembrane</keyword>
<feature type="transmembrane region" description="Helical" evidence="1">
    <location>
        <begin position="90"/>
        <end position="114"/>
    </location>
</feature>
<accession>A0A255YUR8</accession>
<feature type="transmembrane region" description="Helical" evidence="1">
    <location>
        <begin position="120"/>
        <end position="144"/>
    </location>
</feature>
<feature type="domain" description="VTT" evidence="2">
    <location>
        <begin position="33"/>
        <end position="139"/>
    </location>
</feature>
<keyword evidence="1" id="KW-0472">Membrane</keyword>
<dbReference type="OrthoDB" id="9814483at2"/>
<evidence type="ECO:0000313" key="4">
    <source>
        <dbReference type="Proteomes" id="UP000216998"/>
    </source>
</evidence>
<gene>
    <name evidence="3" type="ORF">CHU95_17600</name>
</gene>
<evidence type="ECO:0000256" key="1">
    <source>
        <dbReference type="SAM" id="Phobius"/>
    </source>
</evidence>
<dbReference type="Proteomes" id="UP000216998">
    <property type="component" value="Unassembled WGS sequence"/>
</dbReference>
<sequence>MSDPACWALFALSLAAATLLPGGSEAALVALLIDGQHPAWALVLVATLGNVLGALINWGLGRGLRHLVGRRWFPVTAAQLARGEAIFTRYGAWTLLFSWVPVIGDPLTVAAGTLGLRLPIFLILVTLGKAARYAVLAGITVGLIG</sequence>
<feature type="transmembrane region" description="Helical" evidence="1">
    <location>
        <begin position="42"/>
        <end position="61"/>
    </location>
</feature>
<protein>
    <recommendedName>
        <fullName evidence="2">VTT domain-containing protein</fullName>
    </recommendedName>
</protein>
<name>A0A255YUR8_9PROT</name>
<dbReference type="PANTHER" id="PTHR42709:SF4">
    <property type="entry name" value="INNER MEMBRANE PROTEIN YQAA"/>
    <property type="match status" value="1"/>
</dbReference>
<evidence type="ECO:0000259" key="2">
    <source>
        <dbReference type="Pfam" id="PF09335"/>
    </source>
</evidence>
<dbReference type="InterPro" id="IPR051311">
    <property type="entry name" value="DedA_domain"/>
</dbReference>